<evidence type="ECO:0000256" key="2">
    <source>
        <dbReference type="ARBA" id="ARBA00013414"/>
    </source>
</evidence>
<gene>
    <name evidence="5" type="ORF">HYG82_08575</name>
</gene>
<dbReference type="InterPro" id="IPR050486">
    <property type="entry name" value="Mannose-1P_guanyltransferase"/>
</dbReference>
<protein>
    <recommendedName>
        <fullName evidence="2">Bifunctional protein GlmU</fullName>
    </recommendedName>
</protein>
<evidence type="ECO:0000259" key="3">
    <source>
        <dbReference type="Pfam" id="PF00483"/>
    </source>
</evidence>
<dbReference type="InterPro" id="IPR011004">
    <property type="entry name" value="Trimer_LpxA-like_sf"/>
</dbReference>
<evidence type="ECO:0000313" key="5">
    <source>
        <dbReference type="EMBL" id="QLG48903.1"/>
    </source>
</evidence>
<dbReference type="Pfam" id="PF25087">
    <property type="entry name" value="GMPPB_C"/>
    <property type="match status" value="1"/>
</dbReference>
<dbReference type="Proteomes" id="UP000509241">
    <property type="component" value="Chromosome"/>
</dbReference>
<dbReference type="SUPFAM" id="SSF53448">
    <property type="entry name" value="Nucleotide-diphospho-sugar transferases"/>
    <property type="match status" value="1"/>
</dbReference>
<dbReference type="Gene3D" id="3.90.550.10">
    <property type="entry name" value="Spore Coat Polysaccharide Biosynthesis Protein SpsA, Chain A"/>
    <property type="match status" value="1"/>
</dbReference>
<dbReference type="CDD" id="cd04181">
    <property type="entry name" value="NTP_transferase"/>
    <property type="match status" value="1"/>
</dbReference>
<dbReference type="PANTHER" id="PTHR22572">
    <property type="entry name" value="SUGAR-1-PHOSPHATE GUANYL TRANSFERASE"/>
    <property type="match status" value="1"/>
</dbReference>
<dbReference type="InterPro" id="IPR056729">
    <property type="entry name" value="GMPPB_C"/>
</dbReference>
<sequence length="388" mass="40494">MTTENVSAVVLAAGEGRRLEPLTNRRPKPMVPVANRPILEYVVSAIADAGIDRIVLVVGYQQERIRNHFGDGDDWGIDIEYVVQQKQLGTAHAVLQAEPAISDSFLVLNGDRIVDSSLVERVRNEIVTADGPVMAVSRTDRASDYGVVAVADGRVTEIDEKPTAPISSELINAGVYGFEPSVFDAIRSTPTDRGELAITTTLEQMAASQPIQAVRYRGLWLDVSHLWDLLDVNAAVIDSADRNSNPRTETATAPDTTIGVDVTIGPNATVGGSTAIGDNVTIESNAVLSNAVVFADAVVESGAVVRDAVVAGNATIGANATIAGGPTRMVVDGDVYDDVDFGAVVGDNTTVGSGATVSPGTVLGDGATVDHGASVDGRIEPDAIVRRG</sequence>
<dbReference type="InterPro" id="IPR005835">
    <property type="entry name" value="NTP_transferase_dom"/>
</dbReference>
<feature type="domain" description="Mannose-1-phosphate guanyltransferase C-terminal" evidence="4">
    <location>
        <begin position="255"/>
        <end position="324"/>
    </location>
</feature>
<evidence type="ECO:0000256" key="1">
    <source>
        <dbReference type="ARBA" id="ARBA00007274"/>
    </source>
</evidence>
<keyword evidence="5" id="KW-0808">Transferase</keyword>
<dbReference type="Gene3D" id="2.160.10.10">
    <property type="entry name" value="Hexapeptide repeat proteins"/>
    <property type="match status" value="1"/>
</dbReference>
<dbReference type="RefSeq" id="WP_179260639.1">
    <property type="nucleotide sequence ID" value="NZ_CP058601.1"/>
</dbReference>
<dbReference type="OrthoDB" id="15372at2157"/>
<dbReference type="EMBL" id="CP058601">
    <property type="protein sequence ID" value="QLG48903.1"/>
    <property type="molecule type" value="Genomic_DNA"/>
</dbReference>
<reference evidence="5 6" key="1">
    <citation type="submission" date="2020-07" db="EMBL/GenBank/DDBJ databases">
        <authorList>
            <person name="Cui H."/>
        </authorList>
    </citation>
    <scope>NUCLEOTIDE SEQUENCE [LARGE SCALE GENOMIC DNA]</scope>
    <source>
        <strain evidence="5 6">YPL8</strain>
    </source>
</reference>
<dbReference type="InterPro" id="IPR001451">
    <property type="entry name" value="Hexapep"/>
</dbReference>
<proteinExistence type="inferred from homology"/>
<accession>A0A7D5K634</accession>
<keyword evidence="6" id="KW-1185">Reference proteome</keyword>
<name>A0A7D5K634_9EURY</name>
<dbReference type="InterPro" id="IPR029044">
    <property type="entry name" value="Nucleotide-diphossugar_trans"/>
</dbReference>
<evidence type="ECO:0000259" key="4">
    <source>
        <dbReference type="Pfam" id="PF25087"/>
    </source>
</evidence>
<dbReference type="GeneID" id="56033340"/>
<feature type="domain" description="Nucleotidyl transferase" evidence="3">
    <location>
        <begin position="8"/>
        <end position="237"/>
    </location>
</feature>
<evidence type="ECO:0000313" key="6">
    <source>
        <dbReference type="Proteomes" id="UP000509241"/>
    </source>
</evidence>
<comment type="similarity">
    <text evidence="1">Belongs to the transferase hexapeptide repeat family.</text>
</comment>
<dbReference type="SUPFAM" id="SSF51161">
    <property type="entry name" value="Trimeric LpxA-like enzymes"/>
    <property type="match status" value="1"/>
</dbReference>
<dbReference type="KEGG" id="haly:HYG82_08575"/>
<organism evidence="5 6">
    <name type="scientific">Natrinema halophilum</name>
    <dbReference type="NCBI Taxonomy" id="1699371"/>
    <lineage>
        <taxon>Archaea</taxon>
        <taxon>Methanobacteriati</taxon>
        <taxon>Methanobacteriota</taxon>
        <taxon>Stenosarchaea group</taxon>
        <taxon>Halobacteria</taxon>
        <taxon>Halobacteriales</taxon>
        <taxon>Natrialbaceae</taxon>
        <taxon>Natrinema</taxon>
    </lineage>
</organism>
<dbReference type="GO" id="GO:0016740">
    <property type="term" value="F:transferase activity"/>
    <property type="evidence" value="ECO:0007669"/>
    <property type="project" value="UniProtKB-KW"/>
</dbReference>
<dbReference type="AlphaFoldDB" id="A0A7D5K634"/>
<dbReference type="Pfam" id="PF00483">
    <property type="entry name" value="NTP_transferase"/>
    <property type="match status" value="1"/>
</dbReference>
<dbReference type="Pfam" id="PF14602">
    <property type="entry name" value="Hexapep_2"/>
    <property type="match status" value="1"/>
</dbReference>